<reference evidence="17 18" key="1">
    <citation type="submission" date="2010-12" db="EMBL/GenBank/DDBJ databases">
        <title>The Genome Sequence of Coprobacillus sp. strain 29_1.</title>
        <authorList>
            <consortium name="The Broad Institute Genome Sequencing Platform"/>
            <person name="Earl A."/>
            <person name="Ward D."/>
            <person name="Feldgarden M."/>
            <person name="Gevers D."/>
            <person name="Daigneault M."/>
            <person name="Sibley C.D."/>
            <person name="White A."/>
            <person name="Strauss J."/>
            <person name="Allen-Vercoe E."/>
            <person name="Young S.K."/>
            <person name="Zeng Q."/>
            <person name="Gargeya S."/>
            <person name="Fitzgerald M."/>
            <person name="Haas B."/>
            <person name="Abouelleil A."/>
            <person name="Alvarado L."/>
            <person name="Arachchi H.M."/>
            <person name="Berlin A."/>
            <person name="Brown A."/>
            <person name="Chapman S.B."/>
            <person name="Chen Z."/>
            <person name="Dunbar C."/>
            <person name="Freedman E."/>
            <person name="Gearin G."/>
            <person name="Gellesch M."/>
            <person name="Goldberg J."/>
            <person name="Griggs A."/>
            <person name="Gujja S."/>
            <person name="Heilman E."/>
            <person name="Heiman D."/>
            <person name="Howarth C."/>
            <person name="Larson L."/>
            <person name="Lui A."/>
            <person name="MacDonald P.J.P."/>
            <person name="Mehta T."/>
            <person name="Montmayeur A."/>
            <person name="Murphy C."/>
            <person name="Neiman D."/>
            <person name="Pearson M."/>
            <person name="Priest M."/>
            <person name="Roberts A."/>
            <person name="Saif S."/>
            <person name="Shea T."/>
            <person name="Shenoy N."/>
            <person name="Sisk P."/>
            <person name="Stolte C."/>
            <person name="Sykes S."/>
            <person name="White J."/>
            <person name="Yandava C."/>
            <person name="Nusbaum C."/>
            <person name="Birren B."/>
        </authorList>
    </citation>
    <scope>NUCLEOTIDE SEQUENCE [LARGE SCALE GENOMIC DNA]</scope>
    <source>
        <strain evidence="17 18">29_1</strain>
    </source>
</reference>
<evidence type="ECO:0000256" key="3">
    <source>
        <dbReference type="ARBA" id="ARBA00012438"/>
    </source>
</evidence>
<dbReference type="SUPFAM" id="SSF55874">
    <property type="entry name" value="ATPase domain of HSP90 chaperone/DNA topoisomerase II/histidine kinase"/>
    <property type="match status" value="1"/>
</dbReference>
<dbReference type="GeneID" id="78228515"/>
<dbReference type="InterPro" id="IPR036097">
    <property type="entry name" value="HisK_dim/P_sf"/>
</dbReference>
<evidence type="ECO:0000259" key="16">
    <source>
        <dbReference type="PROSITE" id="PS50885"/>
    </source>
</evidence>
<evidence type="ECO:0000256" key="4">
    <source>
        <dbReference type="ARBA" id="ARBA00022475"/>
    </source>
</evidence>
<dbReference type="PANTHER" id="PTHR45528">
    <property type="entry name" value="SENSOR HISTIDINE KINASE CPXA"/>
    <property type="match status" value="1"/>
</dbReference>
<dbReference type="Pfam" id="PF02518">
    <property type="entry name" value="HATPase_c"/>
    <property type="match status" value="1"/>
</dbReference>
<dbReference type="STRING" id="100884.GCA_000269565_00615"/>
<feature type="domain" description="HAMP" evidence="16">
    <location>
        <begin position="191"/>
        <end position="243"/>
    </location>
</feature>
<keyword evidence="9" id="KW-0418">Kinase</keyword>
<gene>
    <name evidence="17" type="ORF">HMPREF9488_03504</name>
</gene>
<evidence type="ECO:0000256" key="10">
    <source>
        <dbReference type="ARBA" id="ARBA00022840"/>
    </source>
</evidence>
<dbReference type="PRINTS" id="PR00344">
    <property type="entry name" value="BCTRLSENSOR"/>
</dbReference>
<sequence>MKFFWKLYLSIMLITVTFFSIGGYFLIQSSFHTSLEREIESVYKENDIYISSLQREFDIPMTDTHDSTLAVKILQNSIGTITIQTLSGNLSFCLRDAQGQIIYQNGGFSDKNNFINKIDDNQRGYKIFKEKNQYTLHALRPFHFGNIDIYIQNSRNISSLFQTHNDQYQIFITYTILLSCISAIIIYIIARWLMKPLHKLSLATKEIANGDFIEDIPVSSEDEIGQFTKDFNTMSTRLKTSIASLQDSVERQEIFVSNFAHELKTPLTSMIGYGDMIRSKTLTNEQIVTYAHAIVQEGKRLESMSMKLMDLIVLKKQDFIMHHISAQVFFEIVKETFTPITNQENINFTMDIEESYLWIEPDLMQTVFFNLLDNARKAIKTDGQISIIGRNTLQDYEVKIIDNGCGIDSQNLNKVREAFYMVDKSRSRNAGSAGLGLAITDQIIQLHHATMTIDSTLYIGTTITIHLKKGENIEKI</sequence>
<dbReference type="Pfam" id="PF00672">
    <property type="entry name" value="HAMP"/>
    <property type="match status" value="1"/>
</dbReference>
<dbReference type="Gene3D" id="1.10.287.130">
    <property type="match status" value="1"/>
</dbReference>
<protein>
    <recommendedName>
        <fullName evidence="3">histidine kinase</fullName>
        <ecNumber evidence="3">2.7.13.3</ecNumber>
    </recommendedName>
</protein>
<name>E7GFG1_9FIRM</name>
<organism evidence="17 18">
    <name type="scientific">Coprobacillus cateniformis</name>
    <dbReference type="NCBI Taxonomy" id="100884"/>
    <lineage>
        <taxon>Bacteria</taxon>
        <taxon>Bacillati</taxon>
        <taxon>Bacillota</taxon>
        <taxon>Erysipelotrichia</taxon>
        <taxon>Erysipelotrichales</taxon>
        <taxon>Coprobacillaceae</taxon>
        <taxon>Coprobacillus</taxon>
    </lineage>
</organism>
<dbReference type="PROSITE" id="PS50109">
    <property type="entry name" value="HIS_KIN"/>
    <property type="match status" value="1"/>
</dbReference>
<dbReference type="InterPro" id="IPR036890">
    <property type="entry name" value="HATPase_C_sf"/>
</dbReference>
<evidence type="ECO:0000256" key="11">
    <source>
        <dbReference type="ARBA" id="ARBA00022989"/>
    </source>
</evidence>
<dbReference type="OrthoDB" id="9786919at2"/>
<accession>E7GFG1</accession>
<dbReference type="PROSITE" id="PS50885">
    <property type="entry name" value="HAMP"/>
    <property type="match status" value="1"/>
</dbReference>
<evidence type="ECO:0000256" key="5">
    <source>
        <dbReference type="ARBA" id="ARBA00022553"/>
    </source>
</evidence>
<dbReference type="CDD" id="cd00082">
    <property type="entry name" value="HisKA"/>
    <property type="match status" value="1"/>
</dbReference>
<keyword evidence="10" id="KW-0067">ATP-binding</keyword>
<evidence type="ECO:0000256" key="9">
    <source>
        <dbReference type="ARBA" id="ARBA00022777"/>
    </source>
</evidence>
<keyword evidence="18" id="KW-1185">Reference proteome</keyword>
<dbReference type="InterPro" id="IPR004358">
    <property type="entry name" value="Sig_transdc_His_kin-like_C"/>
</dbReference>
<dbReference type="Pfam" id="PF00512">
    <property type="entry name" value="HisKA"/>
    <property type="match status" value="1"/>
</dbReference>
<dbReference type="Gene3D" id="3.30.565.10">
    <property type="entry name" value="Histidine kinase-like ATPase, C-terminal domain"/>
    <property type="match status" value="1"/>
</dbReference>
<evidence type="ECO:0000256" key="6">
    <source>
        <dbReference type="ARBA" id="ARBA00022679"/>
    </source>
</evidence>
<evidence type="ECO:0000256" key="12">
    <source>
        <dbReference type="ARBA" id="ARBA00023012"/>
    </source>
</evidence>
<proteinExistence type="predicted"/>
<dbReference type="CDD" id="cd06225">
    <property type="entry name" value="HAMP"/>
    <property type="match status" value="1"/>
</dbReference>
<evidence type="ECO:0000256" key="7">
    <source>
        <dbReference type="ARBA" id="ARBA00022692"/>
    </source>
</evidence>
<keyword evidence="8" id="KW-0547">Nucleotide-binding</keyword>
<keyword evidence="12" id="KW-0902">Two-component regulatory system</keyword>
<comment type="subcellular location">
    <subcellularLocation>
        <location evidence="2">Cell membrane</location>
        <topology evidence="2">Multi-pass membrane protein</topology>
    </subcellularLocation>
</comment>
<evidence type="ECO:0000256" key="14">
    <source>
        <dbReference type="SAM" id="Phobius"/>
    </source>
</evidence>
<dbReference type="InterPro" id="IPR003594">
    <property type="entry name" value="HATPase_dom"/>
</dbReference>
<keyword evidence="6" id="KW-0808">Transferase</keyword>
<feature type="transmembrane region" description="Helical" evidence="14">
    <location>
        <begin position="168"/>
        <end position="190"/>
    </location>
</feature>
<dbReference type="Proteomes" id="UP000003157">
    <property type="component" value="Unassembled WGS sequence"/>
</dbReference>
<keyword evidence="4" id="KW-1003">Cell membrane</keyword>
<feature type="domain" description="Histidine kinase" evidence="15">
    <location>
        <begin position="258"/>
        <end position="471"/>
    </location>
</feature>
<dbReference type="InterPro" id="IPR003660">
    <property type="entry name" value="HAMP_dom"/>
</dbReference>
<dbReference type="HOGENOM" id="CLU_000445_89_6_9"/>
<dbReference type="GO" id="GO:0000155">
    <property type="term" value="F:phosphorelay sensor kinase activity"/>
    <property type="evidence" value="ECO:0007669"/>
    <property type="project" value="InterPro"/>
</dbReference>
<dbReference type="GO" id="GO:0005524">
    <property type="term" value="F:ATP binding"/>
    <property type="evidence" value="ECO:0007669"/>
    <property type="project" value="UniProtKB-KW"/>
</dbReference>
<dbReference type="SMART" id="SM00387">
    <property type="entry name" value="HATPase_c"/>
    <property type="match status" value="1"/>
</dbReference>
<keyword evidence="13 14" id="KW-0472">Membrane</keyword>
<dbReference type="RefSeq" id="WP_008790586.1">
    <property type="nucleotide sequence ID" value="NZ_AKCB01000001.1"/>
</dbReference>
<dbReference type="EMBL" id="ADKX01000049">
    <property type="protein sequence ID" value="EFW03222.1"/>
    <property type="molecule type" value="Genomic_DNA"/>
</dbReference>
<dbReference type="SMART" id="SM00304">
    <property type="entry name" value="HAMP"/>
    <property type="match status" value="1"/>
</dbReference>
<dbReference type="SUPFAM" id="SSF158472">
    <property type="entry name" value="HAMP domain-like"/>
    <property type="match status" value="1"/>
</dbReference>
<dbReference type="SUPFAM" id="SSF47384">
    <property type="entry name" value="Homodimeric domain of signal transducing histidine kinase"/>
    <property type="match status" value="1"/>
</dbReference>
<dbReference type="SMART" id="SM00388">
    <property type="entry name" value="HisKA"/>
    <property type="match status" value="1"/>
</dbReference>
<dbReference type="Gene3D" id="6.10.340.10">
    <property type="match status" value="1"/>
</dbReference>
<dbReference type="InterPro" id="IPR050398">
    <property type="entry name" value="HssS/ArlS-like"/>
</dbReference>
<feature type="transmembrane region" description="Helical" evidence="14">
    <location>
        <begin position="7"/>
        <end position="27"/>
    </location>
</feature>
<evidence type="ECO:0000313" key="18">
    <source>
        <dbReference type="Proteomes" id="UP000003157"/>
    </source>
</evidence>
<dbReference type="eggNOG" id="COG2205">
    <property type="taxonomic scope" value="Bacteria"/>
</dbReference>
<evidence type="ECO:0000256" key="8">
    <source>
        <dbReference type="ARBA" id="ARBA00022741"/>
    </source>
</evidence>
<dbReference type="CDD" id="cd00075">
    <property type="entry name" value="HATPase"/>
    <property type="match status" value="1"/>
</dbReference>
<dbReference type="PANTHER" id="PTHR45528:SF1">
    <property type="entry name" value="SENSOR HISTIDINE KINASE CPXA"/>
    <property type="match status" value="1"/>
</dbReference>
<dbReference type="InterPro" id="IPR005467">
    <property type="entry name" value="His_kinase_dom"/>
</dbReference>
<evidence type="ECO:0000313" key="17">
    <source>
        <dbReference type="EMBL" id="EFW03222.1"/>
    </source>
</evidence>
<keyword evidence="11 14" id="KW-1133">Transmembrane helix</keyword>
<evidence type="ECO:0000256" key="1">
    <source>
        <dbReference type="ARBA" id="ARBA00000085"/>
    </source>
</evidence>
<evidence type="ECO:0000256" key="2">
    <source>
        <dbReference type="ARBA" id="ARBA00004651"/>
    </source>
</evidence>
<dbReference type="InterPro" id="IPR003661">
    <property type="entry name" value="HisK_dim/P_dom"/>
</dbReference>
<dbReference type="EC" id="2.7.13.3" evidence="3"/>
<dbReference type="GO" id="GO:0005886">
    <property type="term" value="C:plasma membrane"/>
    <property type="evidence" value="ECO:0007669"/>
    <property type="project" value="UniProtKB-SubCell"/>
</dbReference>
<evidence type="ECO:0000256" key="13">
    <source>
        <dbReference type="ARBA" id="ARBA00023136"/>
    </source>
</evidence>
<evidence type="ECO:0000259" key="15">
    <source>
        <dbReference type="PROSITE" id="PS50109"/>
    </source>
</evidence>
<comment type="caution">
    <text evidence="17">The sequence shown here is derived from an EMBL/GenBank/DDBJ whole genome shotgun (WGS) entry which is preliminary data.</text>
</comment>
<comment type="catalytic activity">
    <reaction evidence="1">
        <text>ATP + protein L-histidine = ADP + protein N-phospho-L-histidine.</text>
        <dbReference type="EC" id="2.7.13.3"/>
    </reaction>
</comment>
<dbReference type="AlphaFoldDB" id="E7GFG1"/>
<keyword evidence="7 14" id="KW-0812">Transmembrane</keyword>
<keyword evidence="5" id="KW-0597">Phosphoprotein</keyword>